<reference evidence="1" key="1">
    <citation type="submission" date="2021-05" db="EMBL/GenBank/DDBJ databases">
        <authorList>
            <person name="Alioto T."/>
            <person name="Alioto T."/>
            <person name="Gomez Garrido J."/>
        </authorList>
    </citation>
    <scope>NUCLEOTIDE SEQUENCE</scope>
</reference>
<dbReference type="PANTHER" id="PTHR45913:SF22">
    <property type="entry name" value="SCAN BOX DOMAIN-CONTAINING PROTEIN"/>
    <property type="match status" value="1"/>
</dbReference>
<sequence>MVLESIQESIIDIKYDAEKEAVYNSSGYEKFWPKVKDTCPDLWNRAKLLLLAFPTTYLVEKGFSAVTYLKSKSRNKLDIIQKGDLRLFLTNIIPDIKHLCESHQAQGSH</sequence>
<proteinExistence type="predicted"/>
<organism evidence="1">
    <name type="scientific">Cacopsylla melanoneura</name>
    <dbReference type="NCBI Taxonomy" id="428564"/>
    <lineage>
        <taxon>Eukaryota</taxon>
        <taxon>Metazoa</taxon>
        <taxon>Ecdysozoa</taxon>
        <taxon>Arthropoda</taxon>
        <taxon>Hexapoda</taxon>
        <taxon>Insecta</taxon>
        <taxon>Pterygota</taxon>
        <taxon>Neoptera</taxon>
        <taxon>Paraneoptera</taxon>
        <taxon>Hemiptera</taxon>
        <taxon>Sternorrhyncha</taxon>
        <taxon>Psylloidea</taxon>
        <taxon>Psyllidae</taxon>
        <taxon>Psyllinae</taxon>
        <taxon>Cacopsylla</taxon>
    </lineage>
</organism>
<name>A0A8D8ZCF2_9HEMI</name>
<dbReference type="EMBL" id="HBUF01476022">
    <property type="protein sequence ID" value="CAG6744812.1"/>
    <property type="molecule type" value="Transcribed_RNA"/>
</dbReference>
<dbReference type="PANTHER" id="PTHR45913">
    <property type="entry name" value="EPM2A-INTERACTING PROTEIN 1"/>
    <property type="match status" value="1"/>
</dbReference>
<accession>A0A8D8ZCF2</accession>
<dbReference type="AlphaFoldDB" id="A0A8D8ZCF2"/>
<evidence type="ECO:0000313" key="1">
    <source>
        <dbReference type="EMBL" id="CAG6744812.1"/>
    </source>
</evidence>
<protein>
    <submittedName>
        <fullName evidence="1">Protein FAM200A</fullName>
    </submittedName>
</protein>